<dbReference type="RefSeq" id="WP_034833266.1">
    <property type="nucleotide sequence ID" value="NZ_JOKH01000001.1"/>
</dbReference>
<name>A0A081NLV0_9GAMM</name>
<gene>
    <name evidence="1" type="ORF">GZ78_05595</name>
</gene>
<dbReference type="Pfam" id="PF05394">
    <property type="entry name" value="AvrB_AvrC"/>
    <property type="match status" value="1"/>
</dbReference>
<proteinExistence type="predicted"/>
<dbReference type="OrthoDB" id="6003210at2"/>
<evidence type="ECO:0000313" key="1">
    <source>
        <dbReference type="EMBL" id="KEQ19423.1"/>
    </source>
</evidence>
<dbReference type="InterPro" id="IPR036231">
    <property type="entry name" value="Avirulence_B/C_sf"/>
</dbReference>
<dbReference type="Proteomes" id="UP000028073">
    <property type="component" value="Unassembled WGS sequence"/>
</dbReference>
<dbReference type="SUPFAM" id="SSF103383">
    <property type="entry name" value="Antivirulence factor"/>
    <property type="match status" value="1"/>
</dbReference>
<dbReference type="eggNOG" id="ENOG5033GWV">
    <property type="taxonomic scope" value="Bacteria"/>
</dbReference>
<dbReference type="InterPro" id="IPR008798">
    <property type="entry name" value="Avirulence_B/C"/>
</dbReference>
<keyword evidence="2" id="KW-1185">Reference proteome</keyword>
<organism evidence="1 2">
    <name type="scientific">Endozoicomonas numazuensis</name>
    <dbReference type="NCBI Taxonomy" id="1137799"/>
    <lineage>
        <taxon>Bacteria</taxon>
        <taxon>Pseudomonadati</taxon>
        <taxon>Pseudomonadota</taxon>
        <taxon>Gammaproteobacteria</taxon>
        <taxon>Oceanospirillales</taxon>
        <taxon>Endozoicomonadaceae</taxon>
        <taxon>Endozoicomonas</taxon>
    </lineage>
</organism>
<evidence type="ECO:0000313" key="2">
    <source>
        <dbReference type="Proteomes" id="UP000028073"/>
    </source>
</evidence>
<dbReference type="AlphaFoldDB" id="A0A081NLV0"/>
<dbReference type="EMBL" id="JOKH01000001">
    <property type="protein sequence ID" value="KEQ19423.1"/>
    <property type="molecule type" value="Genomic_DNA"/>
</dbReference>
<accession>A0A081NLV0</accession>
<protein>
    <submittedName>
        <fullName evidence="1">Uncharacterized protein</fullName>
    </submittedName>
</protein>
<dbReference type="Gene3D" id="1.10.3290.20">
    <property type="match status" value="1"/>
</dbReference>
<reference evidence="1 2" key="1">
    <citation type="submission" date="2014-06" db="EMBL/GenBank/DDBJ databases">
        <title>Whole Genome Sequences of Three Symbiotic Endozoicomonas Bacteria.</title>
        <authorList>
            <person name="Neave M.J."/>
            <person name="Apprill A."/>
            <person name="Voolstra C.R."/>
        </authorList>
    </citation>
    <scope>NUCLEOTIDE SEQUENCE [LARGE SCALE GENOMIC DNA]</scope>
    <source>
        <strain evidence="1 2">DSM 25634</strain>
    </source>
</reference>
<comment type="caution">
    <text evidence="1">The sequence shown here is derived from an EMBL/GenBank/DDBJ whole genome shotgun (WGS) entry which is preliminary data.</text>
</comment>
<sequence>MKIKKFNPSPVLLNNQDSLSVKGKHIAHRNIDSWLYYGDEDIWNREIENTIIKSVEYLKSKRLTSKTLIRHLETARHDIAVKRNELNHEHFGLRRNTERAREISQGFTYHTPIEGNHRAYGYVLPRAINIPYEKGHYEDACNLETIGWTFRNTEFTAARFGLVQGYMGNIKVPLTQTVFIPILNVTKKTEATFGKYPESYQGDHLESAIWIHTYHRQIKIVIPYIEQLIQKAIEGDLTVIPKIHWWYAHLAPTIRGSGAIAELITKTLCRLHDIDLPPYKNGIATAIEALLEPHEERFCKNYHTLFAADQLRLEKKFKGITTTRLDIES</sequence>